<dbReference type="Gene3D" id="3.20.20.540">
    <property type="entry name" value="Radical SAM ThiC family, central domain"/>
    <property type="match status" value="1"/>
</dbReference>
<protein>
    <recommendedName>
        <fullName evidence="9">Phosphomethylpyrimidine synthase</fullName>
        <ecNumber evidence="9">4.1.99.17</ecNumber>
    </recommendedName>
</protein>
<dbReference type="InterPro" id="IPR038521">
    <property type="entry name" value="ThiC/Bza_core_dom"/>
</dbReference>
<dbReference type="Pfam" id="PF01964">
    <property type="entry name" value="ThiC_Rad_SAM"/>
    <property type="match status" value="1"/>
</dbReference>
<dbReference type="InterPro" id="IPR002817">
    <property type="entry name" value="ThiC/BzaA/B"/>
</dbReference>
<evidence type="ECO:0000256" key="8">
    <source>
        <dbReference type="ARBA" id="ARBA00023239"/>
    </source>
</evidence>
<dbReference type="NCBIfam" id="NF009895">
    <property type="entry name" value="PRK13352.1"/>
    <property type="match status" value="1"/>
</dbReference>
<evidence type="ECO:0000256" key="1">
    <source>
        <dbReference type="ARBA" id="ARBA00001966"/>
    </source>
</evidence>
<reference evidence="10" key="1">
    <citation type="journal article" date="2021" name="PeerJ">
        <title>Extensive microbial diversity within the chicken gut microbiome revealed by metagenomics and culture.</title>
        <authorList>
            <person name="Gilroy R."/>
            <person name="Ravi A."/>
            <person name="Getino M."/>
            <person name="Pursley I."/>
            <person name="Horton D.L."/>
            <person name="Alikhan N.F."/>
            <person name="Baker D."/>
            <person name="Gharbi K."/>
            <person name="Hall N."/>
            <person name="Watson M."/>
            <person name="Adriaenssens E.M."/>
            <person name="Foster-Nyarko E."/>
            <person name="Jarju S."/>
            <person name="Secka A."/>
            <person name="Antonio M."/>
            <person name="Oren A."/>
            <person name="Chaudhuri R.R."/>
            <person name="La Ragione R."/>
            <person name="Hildebrand F."/>
            <person name="Pallen M.J."/>
        </authorList>
    </citation>
    <scope>NUCLEOTIDE SEQUENCE</scope>
    <source>
        <strain evidence="10">5032</strain>
    </source>
</reference>
<dbReference type="GO" id="GO:0051539">
    <property type="term" value="F:4 iron, 4 sulfur cluster binding"/>
    <property type="evidence" value="ECO:0007669"/>
    <property type="project" value="UniProtKB-KW"/>
</dbReference>
<evidence type="ECO:0000256" key="9">
    <source>
        <dbReference type="NCBIfam" id="TIGR00190"/>
    </source>
</evidence>
<keyword evidence="4" id="KW-0479">Metal-binding</keyword>
<dbReference type="SFLD" id="SFLDF00407">
    <property type="entry name" value="phosphomethylpyrimidine_syntha"/>
    <property type="match status" value="1"/>
</dbReference>
<dbReference type="NCBIfam" id="TIGR00190">
    <property type="entry name" value="thiC"/>
    <property type="match status" value="1"/>
</dbReference>
<evidence type="ECO:0000256" key="3">
    <source>
        <dbReference type="ARBA" id="ARBA00022691"/>
    </source>
</evidence>
<evidence type="ECO:0000256" key="6">
    <source>
        <dbReference type="ARBA" id="ARBA00023004"/>
    </source>
</evidence>
<comment type="cofactor">
    <cofactor evidence="1">
        <name>[4Fe-4S] cluster</name>
        <dbReference type="ChEBI" id="CHEBI:49883"/>
    </cofactor>
</comment>
<dbReference type="AlphaFoldDB" id="A0A9D2KSP4"/>
<evidence type="ECO:0000313" key="11">
    <source>
        <dbReference type="Proteomes" id="UP000823821"/>
    </source>
</evidence>
<accession>A0A9D2KSP4</accession>
<evidence type="ECO:0000256" key="4">
    <source>
        <dbReference type="ARBA" id="ARBA00022723"/>
    </source>
</evidence>
<dbReference type="SFLD" id="SFLDG01114">
    <property type="entry name" value="phosphomethylpyrimidine_syntha"/>
    <property type="match status" value="1"/>
</dbReference>
<keyword evidence="6" id="KW-0408">Iron</keyword>
<dbReference type="PANTHER" id="PTHR30557">
    <property type="entry name" value="THIAMINE BIOSYNTHESIS PROTEIN THIC"/>
    <property type="match status" value="1"/>
</dbReference>
<name>A0A9D2KSP4_9BACT</name>
<organism evidence="10 11">
    <name type="scientific">Candidatus Desulfovibrio intestinavium</name>
    <dbReference type="NCBI Taxonomy" id="2838534"/>
    <lineage>
        <taxon>Bacteria</taxon>
        <taxon>Pseudomonadati</taxon>
        <taxon>Thermodesulfobacteriota</taxon>
        <taxon>Desulfovibrionia</taxon>
        <taxon>Desulfovibrionales</taxon>
        <taxon>Desulfovibrionaceae</taxon>
        <taxon>Desulfovibrio</taxon>
    </lineage>
</organism>
<dbReference type="PANTHER" id="PTHR30557:SF1">
    <property type="entry name" value="PHOSPHOMETHYLPYRIMIDINE SYNTHASE, CHLOROPLASTIC"/>
    <property type="match status" value="1"/>
</dbReference>
<sequence>MASSLLSLNSTLRDLLDAHLARIAAEEGLDPQTITDAINAGTMVLLGNPAHKGLKPIIVGQPSRIKVNANIGTSPLCNCLNTEERKLKAALEAGADTVMDLSIAGDLDAIRLGMLAASPAPLGTVPMYAVGQQILDADRDIASMKADDLFNEIEKQARQGVDFMTVHCGLSLKGAQYGVEADRVMGVVSRGGSMLSRWMLENQRENPLLEYFDRLIDVCRQYNVTLSLGDGLRPGAGVDAGDAAQWEEVINLGRLAKYALERGVQCMIEGPGHVPMHQVRTQIQGIKRLTNNAPLYVLGPLCCDSAPGYDHIAGAIGGAIGVEAGVDFLCYLTPAEHLTLPDEADVRAGVMASRVAAQVGEVALGTKRAVAREALMNEGRKTLDWDKMRAAALDPEQLDKRREEHKNEEVCAMCGKFCAVKMLRDRKTEQA</sequence>
<evidence type="ECO:0000256" key="2">
    <source>
        <dbReference type="ARBA" id="ARBA00022485"/>
    </source>
</evidence>
<evidence type="ECO:0000256" key="7">
    <source>
        <dbReference type="ARBA" id="ARBA00023014"/>
    </source>
</evidence>
<dbReference type="GO" id="GO:0009228">
    <property type="term" value="P:thiamine biosynthetic process"/>
    <property type="evidence" value="ECO:0007669"/>
    <property type="project" value="UniProtKB-UniRule"/>
</dbReference>
<dbReference type="GO" id="GO:0046872">
    <property type="term" value="F:metal ion binding"/>
    <property type="evidence" value="ECO:0007669"/>
    <property type="project" value="UniProtKB-KW"/>
</dbReference>
<proteinExistence type="predicted"/>
<reference evidence="10" key="2">
    <citation type="submission" date="2021-04" db="EMBL/GenBank/DDBJ databases">
        <authorList>
            <person name="Gilroy R."/>
        </authorList>
    </citation>
    <scope>NUCLEOTIDE SEQUENCE</scope>
    <source>
        <strain evidence="10">5032</strain>
    </source>
</reference>
<dbReference type="GO" id="GO:0070284">
    <property type="term" value="F:phosphomethylpyrimidine synthase activity"/>
    <property type="evidence" value="ECO:0007669"/>
    <property type="project" value="UniProtKB-EC"/>
</dbReference>
<gene>
    <name evidence="10" type="primary">thiC</name>
    <name evidence="10" type="ORF">H9784_11065</name>
</gene>
<dbReference type="Proteomes" id="UP000823821">
    <property type="component" value="Unassembled WGS sequence"/>
</dbReference>
<evidence type="ECO:0000256" key="5">
    <source>
        <dbReference type="ARBA" id="ARBA00022833"/>
    </source>
</evidence>
<keyword evidence="3" id="KW-0949">S-adenosyl-L-methionine</keyword>
<comment type="caution">
    <text evidence="10">The sequence shown here is derived from an EMBL/GenBank/DDBJ whole genome shotgun (WGS) entry which is preliminary data.</text>
</comment>
<evidence type="ECO:0000313" key="10">
    <source>
        <dbReference type="EMBL" id="HJA80085.1"/>
    </source>
</evidence>
<dbReference type="EMBL" id="DWZD01000053">
    <property type="protein sequence ID" value="HJA80085.1"/>
    <property type="molecule type" value="Genomic_DNA"/>
</dbReference>
<keyword evidence="8 10" id="KW-0456">Lyase</keyword>
<dbReference type="SFLD" id="SFLDS00113">
    <property type="entry name" value="Radical_SAM_Phosphomethylpyrim"/>
    <property type="match status" value="1"/>
</dbReference>
<keyword evidence="5" id="KW-0862">Zinc</keyword>
<keyword evidence="2" id="KW-0004">4Fe-4S</keyword>
<keyword evidence="7" id="KW-0411">Iron-sulfur</keyword>
<dbReference type="EC" id="4.1.99.17" evidence="9"/>